<dbReference type="EMBL" id="LGLV01000004">
    <property type="protein sequence ID" value="OBZ97087.1"/>
    <property type="molecule type" value="Genomic_DNA"/>
</dbReference>
<dbReference type="PANTHER" id="PTHR30055:SF234">
    <property type="entry name" value="HTH-TYPE TRANSCRIPTIONAL REGULATOR BETI"/>
    <property type="match status" value="1"/>
</dbReference>
<dbReference type="InterPro" id="IPR050109">
    <property type="entry name" value="HTH-type_TetR-like_transc_reg"/>
</dbReference>
<dbReference type="PRINTS" id="PR00455">
    <property type="entry name" value="HTHTETR"/>
</dbReference>
<dbReference type="AlphaFoldDB" id="A0A1C7P7C0"/>
<dbReference type="Proteomes" id="UP000093111">
    <property type="component" value="Unassembled WGS sequence"/>
</dbReference>
<reference evidence="6 7" key="1">
    <citation type="journal article" date="2016" name="Syst. Appl. Microbiol.">
        <title>Pararhizobium polonicum sp. nov. isolated from tumors on stone fruit rootstocks.</title>
        <authorList>
            <person name="Pulawska J."/>
            <person name="Kuzmanovic N."/>
            <person name="Willems A."/>
            <person name="Pothier J.F."/>
        </authorList>
    </citation>
    <scope>NUCLEOTIDE SEQUENCE [LARGE SCALE GENOMIC DNA]</scope>
    <source>
        <strain evidence="6 7">F5.1</strain>
    </source>
</reference>
<evidence type="ECO:0000256" key="3">
    <source>
        <dbReference type="ARBA" id="ARBA00023163"/>
    </source>
</evidence>
<dbReference type="Gene3D" id="1.10.357.10">
    <property type="entry name" value="Tetracycline Repressor, domain 2"/>
    <property type="match status" value="1"/>
</dbReference>
<keyword evidence="1" id="KW-0805">Transcription regulation</keyword>
<accession>A0A1C7P7C0</accession>
<protein>
    <submittedName>
        <fullName evidence="6">TetR family transcriptional regulator</fullName>
    </submittedName>
</protein>
<dbReference type="PROSITE" id="PS50977">
    <property type="entry name" value="HTH_TETR_2"/>
    <property type="match status" value="1"/>
</dbReference>
<dbReference type="RefSeq" id="WP_068952305.1">
    <property type="nucleotide sequence ID" value="NZ_LGLV01000004.1"/>
</dbReference>
<dbReference type="OrthoDB" id="8478851at2"/>
<keyword evidence="7" id="KW-1185">Reference proteome</keyword>
<dbReference type="SUPFAM" id="SSF46689">
    <property type="entry name" value="Homeodomain-like"/>
    <property type="match status" value="1"/>
</dbReference>
<dbReference type="PATRIC" id="fig|1612624.7.peg.1093"/>
<comment type="caution">
    <text evidence="6">The sequence shown here is derived from an EMBL/GenBank/DDBJ whole genome shotgun (WGS) entry which is preliminary data.</text>
</comment>
<evidence type="ECO:0000259" key="5">
    <source>
        <dbReference type="PROSITE" id="PS50977"/>
    </source>
</evidence>
<evidence type="ECO:0000256" key="2">
    <source>
        <dbReference type="ARBA" id="ARBA00023125"/>
    </source>
</evidence>
<feature type="domain" description="HTH tetR-type" evidence="5">
    <location>
        <begin position="10"/>
        <end position="70"/>
    </location>
</feature>
<evidence type="ECO:0000256" key="1">
    <source>
        <dbReference type="ARBA" id="ARBA00023015"/>
    </source>
</evidence>
<dbReference type="InterPro" id="IPR001647">
    <property type="entry name" value="HTH_TetR"/>
</dbReference>
<keyword evidence="2 4" id="KW-0238">DNA-binding</keyword>
<evidence type="ECO:0000256" key="4">
    <source>
        <dbReference type="PROSITE-ProRule" id="PRU00335"/>
    </source>
</evidence>
<proteinExistence type="predicted"/>
<name>A0A1C7P7C0_9HYPH</name>
<keyword evidence="3" id="KW-0804">Transcription</keyword>
<evidence type="ECO:0000313" key="6">
    <source>
        <dbReference type="EMBL" id="OBZ97087.1"/>
    </source>
</evidence>
<dbReference type="Pfam" id="PF00440">
    <property type="entry name" value="TetR_N"/>
    <property type="match status" value="1"/>
</dbReference>
<feature type="DNA-binding region" description="H-T-H motif" evidence="4">
    <location>
        <begin position="33"/>
        <end position="52"/>
    </location>
</feature>
<dbReference type="PANTHER" id="PTHR30055">
    <property type="entry name" value="HTH-TYPE TRANSCRIPTIONAL REGULATOR RUTR"/>
    <property type="match status" value="1"/>
</dbReference>
<sequence length="191" mass="20504">MRRSNKERTESMRLALMAAARALFVENGYAETATPEIVSAAGVTRGALYHHFEDKRALFAAIVAEEARQVGQEIETAAVSKDARQAILAGTRAYFDAMAVPGRTRLLLLDGPAILGAHRLQVLDAEHSESRLKAGLADLFAASGKSADLLDAFTELLSASFDRAALAIEAGASRQDYEKAIATLIDGIFVR</sequence>
<dbReference type="Pfam" id="PF21351">
    <property type="entry name" value="TetR_C_41"/>
    <property type="match status" value="1"/>
</dbReference>
<dbReference type="GO" id="GO:0003700">
    <property type="term" value="F:DNA-binding transcription factor activity"/>
    <property type="evidence" value="ECO:0007669"/>
    <property type="project" value="TreeGrafter"/>
</dbReference>
<dbReference type="GO" id="GO:0000976">
    <property type="term" value="F:transcription cis-regulatory region binding"/>
    <property type="evidence" value="ECO:0007669"/>
    <property type="project" value="TreeGrafter"/>
</dbReference>
<evidence type="ECO:0000313" key="7">
    <source>
        <dbReference type="Proteomes" id="UP000093111"/>
    </source>
</evidence>
<organism evidence="6 7">
    <name type="scientific">Pararhizobium polonicum</name>
    <dbReference type="NCBI Taxonomy" id="1612624"/>
    <lineage>
        <taxon>Bacteria</taxon>
        <taxon>Pseudomonadati</taxon>
        <taxon>Pseudomonadota</taxon>
        <taxon>Alphaproteobacteria</taxon>
        <taxon>Hyphomicrobiales</taxon>
        <taxon>Rhizobiaceae</taxon>
        <taxon>Rhizobium/Agrobacterium group</taxon>
        <taxon>Pararhizobium</taxon>
    </lineage>
</organism>
<gene>
    <name evidence="6" type="ORF">ADU59_05235</name>
</gene>
<dbReference type="InterPro" id="IPR049484">
    <property type="entry name" value="Rv0078-like_C"/>
</dbReference>
<dbReference type="InterPro" id="IPR009057">
    <property type="entry name" value="Homeodomain-like_sf"/>
</dbReference>